<dbReference type="Proteomes" id="UP000003806">
    <property type="component" value="Chromosome"/>
</dbReference>
<dbReference type="HOGENOM" id="CLU_094875_3_0_0"/>
<dbReference type="eggNOG" id="COG2606">
    <property type="taxonomic scope" value="Bacteria"/>
</dbReference>
<evidence type="ECO:0000313" key="7">
    <source>
        <dbReference type="Proteomes" id="UP000003806"/>
    </source>
</evidence>
<evidence type="ECO:0000256" key="2">
    <source>
        <dbReference type="ARBA" id="ARBA00022917"/>
    </source>
</evidence>
<dbReference type="CDD" id="cd00002">
    <property type="entry name" value="YbaK_deacylase"/>
    <property type="match status" value="1"/>
</dbReference>
<dbReference type="InterPro" id="IPR004369">
    <property type="entry name" value="Prolyl-tRNA_editing_YbaK/EbsC"/>
</dbReference>
<dbReference type="NCBIfam" id="TIGR00011">
    <property type="entry name" value="YbaK_EbsC"/>
    <property type="match status" value="1"/>
</dbReference>
<evidence type="ECO:0000256" key="3">
    <source>
        <dbReference type="ARBA" id="ARBA00023239"/>
    </source>
</evidence>
<dbReference type="PANTHER" id="PTHR30411">
    <property type="entry name" value="CYTOPLASMIC PROTEIN"/>
    <property type="match status" value="1"/>
</dbReference>
<dbReference type="GO" id="GO:0006412">
    <property type="term" value="P:translation"/>
    <property type="evidence" value="ECO:0007669"/>
    <property type="project" value="UniProtKB-KW"/>
</dbReference>
<sequence length="167" mass="17647">MAQEMTNAVRMAQKAGVSVEVVTYPVDESDLSAVHASSVLGIELNRVYKTLALLGDGRKANLVVASIPADCEVDLKALARAAGYGRVEMVPLKDLFSLTGYQRGGCSPLGIKRAHQFFLDERALALPTIAVSAGRRGVQMIIAPSDLLKLTGGRAAPVAKEAEGAER</sequence>
<evidence type="ECO:0000256" key="1">
    <source>
        <dbReference type="ARBA" id="ARBA00009798"/>
    </source>
</evidence>
<comment type="similarity">
    <text evidence="1 4">Belongs to the prolyl-tRNA editing family. YbaK/EbsC subfamily.</text>
</comment>
<dbReference type="Gene3D" id="3.90.960.10">
    <property type="entry name" value="YbaK/aminoacyl-tRNA synthetase-associated domain"/>
    <property type="match status" value="1"/>
</dbReference>
<protein>
    <recommendedName>
        <fullName evidence="4">Cys-tRNA(Pro)/Cys-tRNA(Cys) deacylase</fullName>
        <ecNumber evidence="4">4.2.-.-</ecNumber>
    </recommendedName>
</protein>
<name>H0UJB6_9BACT</name>
<dbReference type="PIRSF" id="PIRSF006181">
    <property type="entry name" value="EbsC_YbaK"/>
    <property type="match status" value="1"/>
</dbReference>
<dbReference type="GO" id="GO:0016829">
    <property type="term" value="F:lyase activity"/>
    <property type="evidence" value="ECO:0007669"/>
    <property type="project" value="UniProtKB-KW"/>
</dbReference>
<proteinExistence type="inferred from homology"/>
<dbReference type="EMBL" id="CM001376">
    <property type="protein sequence ID" value="EHM13883.1"/>
    <property type="molecule type" value="Genomic_DNA"/>
</dbReference>
<dbReference type="Pfam" id="PF04073">
    <property type="entry name" value="tRNA_edit"/>
    <property type="match status" value="1"/>
</dbReference>
<gene>
    <name evidence="6" type="ORF">JonanDRAFT_1521</name>
</gene>
<keyword evidence="3 4" id="KW-0456">Lyase</keyword>
<accession>H0UJB6</accession>
<evidence type="ECO:0000313" key="6">
    <source>
        <dbReference type="EMBL" id="EHM13883.1"/>
    </source>
</evidence>
<organism evidence="6 7">
    <name type="scientific">Jonquetella anthropi DSM 22815</name>
    <dbReference type="NCBI Taxonomy" id="885272"/>
    <lineage>
        <taxon>Bacteria</taxon>
        <taxon>Thermotogati</taxon>
        <taxon>Synergistota</taxon>
        <taxon>Synergistia</taxon>
        <taxon>Synergistales</taxon>
        <taxon>Dethiosulfovibrionaceae</taxon>
        <taxon>Jonquetella</taxon>
    </lineage>
</organism>
<reference evidence="6 7" key="1">
    <citation type="submission" date="2011-11" db="EMBL/GenBank/DDBJ databases">
        <title>The Noncontiguous Finished genome of Jonquetella anthropi DSM 22815.</title>
        <authorList>
            <consortium name="US DOE Joint Genome Institute (JGI-PGF)"/>
            <person name="Lucas S."/>
            <person name="Copeland A."/>
            <person name="Lapidus A."/>
            <person name="Glavina del Rio T."/>
            <person name="Dalin E."/>
            <person name="Tice H."/>
            <person name="Bruce D."/>
            <person name="Goodwin L."/>
            <person name="Pitluck S."/>
            <person name="Peters L."/>
            <person name="Mikhailova N."/>
            <person name="Held B."/>
            <person name="Kyrpides N."/>
            <person name="Mavromatis K."/>
            <person name="Ivanova N."/>
            <person name="Markowitz V."/>
            <person name="Cheng J.-F."/>
            <person name="Hugenholtz P."/>
            <person name="Woyke T."/>
            <person name="Wu D."/>
            <person name="Gronow S."/>
            <person name="Wellnitz S."/>
            <person name="Brambilla E."/>
            <person name="Klenk H.-P."/>
            <person name="Eisen J.A."/>
        </authorList>
    </citation>
    <scope>NUCLEOTIDE SEQUENCE [LARGE SCALE GENOMIC DNA]</scope>
    <source>
        <strain evidence="6 7">DSM 22815</strain>
    </source>
</reference>
<dbReference type="RefSeq" id="WP_008519710.1">
    <property type="nucleotide sequence ID" value="NZ_CM001376.1"/>
</dbReference>
<keyword evidence="7" id="KW-1185">Reference proteome</keyword>
<dbReference type="EC" id="4.2.-.-" evidence="4"/>
<keyword evidence="2 4" id="KW-0648">Protein biosynthesis</keyword>
<dbReference type="STRING" id="885272.JonanDRAFT_1521"/>
<evidence type="ECO:0000259" key="5">
    <source>
        <dbReference type="Pfam" id="PF04073"/>
    </source>
</evidence>
<evidence type="ECO:0000256" key="4">
    <source>
        <dbReference type="PIRNR" id="PIRNR006181"/>
    </source>
</evidence>
<feature type="domain" description="YbaK/aminoacyl-tRNA synthetase-associated" evidence="5">
    <location>
        <begin position="35"/>
        <end position="150"/>
    </location>
</feature>
<dbReference type="InterPro" id="IPR007214">
    <property type="entry name" value="YbaK/aa-tRNA-synth-assoc-dom"/>
</dbReference>
<dbReference type="GO" id="GO:0002161">
    <property type="term" value="F:aminoacyl-tRNA deacylase activity"/>
    <property type="evidence" value="ECO:0007669"/>
    <property type="project" value="InterPro"/>
</dbReference>
<dbReference type="SUPFAM" id="SSF55826">
    <property type="entry name" value="YbaK/ProRS associated domain"/>
    <property type="match status" value="1"/>
</dbReference>
<dbReference type="InterPro" id="IPR036754">
    <property type="entry name" value="YbaK/aa-tRNA-synt-asso_dom_sf"/>
</dbReference>
<dbReference type="OrthoDB" id="9809296at2"/>
<dbReference type="PANTHER" id="PTHR30411:SF0">
    <property type="entry name" value="CYS-TRNA(PRO)_CYS-TRNA(CYS) DEACYLASE YBAK"/>
    <property type="match status" value="1"/>
</dbReference>
<dbReference type="AlphaFoldDB" id="H0UJB6"/>